<dbReference type="Pfam" id="PF08376">
    <property type="entry name" value="NIT"/>
    <property type="match status" value="1"/>
</dbReference>
<evidence type="ECO:0000259" key="10">
    <source>
        <dbReference type="PROSITE" id="PS50109"/>
    </source>
</evidence>
<evidence type="ECO:0000313" key="11">
    <source>
        <dbReference type="EMBL" id="MBL7633083.1"/>
    </source>
</evidence>
<dbReference type="InterPro" id="IPR003594">
    <property type="entry name" value="HATPase_dom"/>
</dbReference>
<dbReference type="PROSITE" id="PS50109">
    <property type="entry name" value="HIS_KIN"/>
    <property type="match status" value="1"/>
</dbReference>
<evidence type="ECO:0000256" key="9">
    <source>
        <dbReference type="SAM" id="Phobius"/>
    </source>
</evidence>
<feature type="region of interest" description="Disordered" evidence="8">
    <location>
        <begin position="673"/>
        <end position="698"/>
    </location>
</feature>
<keyword evidence="3" id="KW-0597">Phosphoprotein</keyword>
<dbReference type="PANTHER" id="PTHR45436:SF5">
    <property type="entry name" value="SENSOR HISTIDINE KINASE TRCS"/>
    <property type="match status" value="1"/>
</dbReference>
<keyword evidence="12" id="KW-1185">Reference proteome</keyword>
<keyword evidence="9" id="KW-0472">Membrane</keyword>
<dbReference type="RefSeq" id="WP_203006261.1">
    <property type="nucleotide sequence ID" value="NZ_JADWYU010000034.1"/>
</dbReference>
<dbReference type="Pfam" id="PF02518">
    <property type="entry name" value="HATPase_c"/>
    <property type="match status" value="1"/>
</dbReference>
<dbReference type="AlphaFoldDB" id="A0A937RUJ3"/>
<accession>A0A937RUJ3</accession>
<proteinExistence type="predicted"/>
<evidence type="ECO:0000256" key="4">
    <source>
        <dbReference type="ARBA" id="ARBA00022679"/>
    </source>
</evidence>
<dbReference type="InterPro" id="IPR005467">
    <property type="entry name" value="His_kinase_dom"/>
</dbReference>
<keyword evidence="4" id="KW-0808">Transferase</keyword>
<dbReference type="EMBL" id="JAEACQ010000369">
    <property type="protein sequence ID" value="MBL7633083.1"/>
    <property type="molecule type" value="Genomic_DNA"/>
</dbReference>
<dbReference type="GO" id="GO:0000160">
    <property type="term" value="P:phosphorelay signal transduction system"/>
    <property type="evidence" value="ECO:0007669"/>
    <property type="project" value="TreeGrafter"/>
</dbReference>
<dbReference type="SUPFAM" id="SSF55874">
    <property type="entry name" value="ATPase domain of HSP90 chaperone/DNA topoisomerase II/histidine kinase"/>
    <property type="match status" value="1"/>
</dbReference>
<feature type="transmembrane region" description="Helical" evidence="9">
    <location>
        <begin position="310"/>
        <end position="332"/>
    </location>
</feature>
<dbReference type="GO" id="GO:0005886">
    <property type="term" value="C:plasma membrane"/>
    <property type="evidence" value="ECO:0007669"/>
    <property type="project" value="TreeGrafter"/>
</dbReference>
<evidence type="ECO:0000256" key="1">
    <source>
        <dbReference type="ARBA" id="ARBA00000085"/>
    </source>
</evidence>
<dbReference type="EC" id="2.7.13.3" evidence="2"/>
<evidence type="ECO:0000256" key="3">
    <source>
        <dbReference type="ARBA" id="ARBA00022553"/>
    </source>
</evidence>
<dbReference type="Gene3D" id="6.10.340.10">
    <property type="match status" value="1"/>
</dbReference>
<dbReference type="PANTHER" id="PTHR45436">
    <property type="entry name" value="SENSOR HISTIDINE KINASE YKOH"/>
    <property type="match status" value="1"/>
</dbReference>
<keyword evidence="7 9" id="KW-1133">Transmembrane helix</keyword>
<keyword evidence="6" id="KW-0418">Kinase</keyword>
<dbReference type="InterPro" id="IPR013587">
    <property type="entry name" value="Nitrate/nitrite_sensing"/>
</dbReference>
<evidence type="ECO:0000256" key="6">
    <source>
        <dbReference type="ARBA" id="ARBA00022777"/>
    </source>
</evidence>
<protein>
    <recommendedName>
        <fullName evidence="2">histidine kinase</fullName>
        <ecNumber evidence="2">2.7.13.3</ecNumber>
    </recommendedName>
</protein>
<evidence type="ECO:0000256" key="8">
    <source>
        <dbReference type="SAM" id="MobiDB-lite"/>
    </source>
</evidence>
<organism evidence="11 12">
    <name type="scientific">Frankia nepalensis</name>
    <dbReference type="NCBI Taxonomy" id="1836974"/>
    <lineage>
        <taxon>Bacteria</taxon>
        <taxon>Bacillati</taxon>
        <taxon>Actinomycetota</taxon>
        <taxon>Actinomycetes</taxon>
        <taxon>Frankiales</taxon>
        <taxon>Frankiaceae</taxon>
        <taxon>Frankia</taxon>
    </lineage>
</organism>
<feature type="domain" description="Histidine kinase" evidence="10">
    <location>
        <begin position="519"/>
        <end position="624"/>
    </location>
</feature>
<dbReference type="Gene3D" id="3.30.565.10">
    <property type="entry name" value="Histidine kinase-like ATPase, C-terminal domain"/>
    <property type="match status" value="1"/>
</dbReference>
<feature type="region of interest" description="Disordered" evidence="8">
    <location>
        <begin position="715"/>
        <end position="814"/>
    </location>
</feature>
<gene>
    <name evidence="11" type="ORF">I7412_39220</name>
</gene>
<evidence type="ECO:0000256" key="5">
    <source>
        <dbReference type="ARBA" id="ARBA00022692"/>
    </source>
</evidence>
<keyword evidence="5 9" id="KW-0812">Transmembrane</keyword>
<dbReference type="InterPro" id="IPR036890">
    <property type="entry name" value="HATPase_C_sf"/>
</dbReference>
<evidence type="ECO:0000256" key="2">
    <source>
        <dbReference type="ARBA" id="ARBA00012438"/>
    </source>
</evidence>
<dbReference type="InterPro" id="IPR050428">
    <property type="entry name" value="TCS_sensor_his_kinase"/>
</dbReference>
<reference evidence="11" key="1">
    <citation type="submission" date="2020-12" db="EMBL/GenBank/DDBJ databases">
        <title>Genomic characterization of non-nitrogen-fixing Frankia strains.</title>
        <authorList>
            <person name="Carlos-Shanley C."/>
            <person name="Guerra T."/>
            <person name="Hahn D."/>
        </authorList>
    </citation>
    <scope>NUCLEOTIDE SEQUENCE</scope>
    <source>
        <strain evidence="11">CN6</strain>
    </source>
</reference>
<sequence>MGDGVENLPVRSKQALVLVVPLLALLGLGVRLVVSQVEDARDADRTHALATWSIQANELVTALQQERNFVAGWVGSGYRIWERETIAARDAVDRTHAALTAAVAGLPDDSRLRTAIDAAQRQMLELPQVRAAIDARGLAPGEGTDVYTRGVQAWLAVKAAQVGVGSQDPDVVRTEGTLTALSNIKEQAAQQRGTLALLVILRQATGTNEAAMRASAGAEAAWVSQFRGTATPEQANLYDALVGPVDATVSTLRDRALGQVTAGQPIDVTPDDWINASSLKIDQIRLVERQVTVDLETTSQTLATDAQRRAWLVGVAAAVVILLTVGISLYVASRLVRQLRGLRDAAVDIAERRLPEVIEALAQRQPVDPDEGDRARPTATRDEIGEVTDALFDVYGTAVRGSVEVATHRSVRSSVTGLAQRSQTLIHRQLLLISTLERDLQDPAMLDRLIRLDHLATRMRRHAEGLIALSGGVPSRRYRRAVPLLDVLRAAIAEVEDYARVHPAVTADVAVVGTAVGDVIHLLAELVENATQFSPGQAAVDITGTSAGGDLVIEVRDRGIGIPTAQLAELNAKLSDPPPFDPAAEGGLGLFVVGVLAARHTITVRLDPSSDGGITAAVRLPAALIAADDDSAPAPPPEAADDLAADDLAADLVADEDDPLDTAAVLDRVPALATAPGREPAPDPGQAPAGEQDSAEAAAGPALATVGVGDALYRRARPGLGGHGPSPAQGPPADSAPGPGPSPTGDDEPDLADGLPQRRRGAHLAAQLRGGPPPAPRSPATGAARPRDPDAARGLIDDFRGGFDRGLTDEGTSQ</sequence>
<feature type="compositionally biased region" description="Low complexity" evidence="8">
    <location>
        <begin position="725"/>
        <end position="737"/>
    </location>
</feature>
<evidence type="ECO:0000256" key="7">
    <source>
        <dbReference type="ARBA" id="ARBA00022989"/>
    </source>
</evidence>
<name>A0A937RUJ3_9ACTN</name>
<comment type="caution">
    <text evidence="11">The sequence shown here is derived from an EMBL/GenBank/DDBJ whole genome shotgun (WGS) entry which is preliminary data.</text>
</comment>
<evidence type="ECO:0000313" key="12">
    <source>
        <dbReference type="Proteomes" id="UP000604475"/>
    </source>
</evidence>
<dbReference type="SMART" id="SM00387">
    <property type="entry name" value="HATPase_c"/>
    <property type="match status" value="1"/>
</dbReference>
<feature type="compositionally biased region" description="Basic and acidic residues" evidence="8">
    <location>
        <begin position="785"/>
        <end position="808"/>
    </location>
</feature>
<dbReference type="Proteomes" id="UP000604475">
    <property type="component" value="Unassembled WGS sequence"/>
</dbReference>
<comment type="catalytic activity">
    <reaction evidence="1">
        <text>ATP + protein L-histidine = ADP + protein N-phospho-L-histidine.</text>
        <dbReference type="EC" id="2.7.13.3"/>
    </reaction>
</comment>
<dbReference type="GO" id="GO:0004673">
    <property type="term" value="F:protein histidine kinase activity"/>
    <property type="evidence" value="ECO:0007669"/>
    <property type="project" value="UniProtKB-EC"/>
</dbReference>